<feature type="transmembrane region" description="Helical" evidence="6">
    <location>
        <begin position="35"/>
        <end position="55"/>
    </location>
</feature>
<dbReference type="EMBL" id="JAAGSC010000043">
    <property type="protein sequence ID" value="NDY96635.1"/>
    <property type="molecule type" value="Genomic_DNA"/>
</dbReference>
<feature type="transmembrane region" description="Helical" evidence="6">
    <location>
        <begin position="6"/>
        <end position="23"/>
    </location>
</feature>
<accession>A0A845V9P3</accession>
<dbReference type="GO" id="GO:0016020">
    <property type="term" value="C:membrane"/>
    <property type="evidence" value="ECO:0007669"/>
    <property type="project" value="UniProtKB-SubCell"/>
</dbReference>
<evidence type="ECO:0000256" key="6">
    <source>
        <dbReference type="SAM" id="Phobius"/>
    </source>
</evidence>
<comment type="similarity">
    <text evidence="2">Belongs to the EamA transporter family.</text>
</comment>
<feature type="transmembrane region" description="Helical" evidence="6">
    <location>
        <begin position="247"/>
        <end position="269"/>
    </location>
</feature>
<feature type="transmembrane region" description="Helical" evidence="6">
    <location>
        <begin position="123"/>
        <end position="140"/>
    </location>
</feature>
<dbReference type="PANTHER" id="PTHR32322:SF2">
    <property type="entry name" value="EAMA DOMAIN-CONTAINING PROTEIN"/>
    <property type="match status" value="1"/>
</dbReference>
<evidence type="ECO:0000256" key="2">
    <source>
        <dbReference type="ARBA" id="ARBA00007362"/>
    </source>
</evidence>
<evidence type="ECO:0000256" key="4">
    <source>
        <dbReference type="ARBA" id="ARBA00022989"/>
    </source>
</evidence>
<evidence type="ECO:0000313" key="8">
    <source>
        <dbReference type="EMBL" id="NDY96635.1"/>
    </source>
</evidence>
<reference evidence="8 9" key="1">
    <citation type="submission" date="2020-02" db="EMBL/GenBank/DDBJ databases">
        <authorList>
            <person name="Zhang X.-Y."/>
        </authorList>
    </citation>
    <scope>NUCLEOTIDE SEQUENCE [LARGE SCALE GENOMIC DNA]</scope>
    <source>
        <strain evidence="8 9">C33</strain>
    </source>
</reference>
<feature type="transmembrane region" description="Helical" evidence="6">
    <location>
        <begin position="152"/>
        <end position="176"/>
    </location>
</feature>
<dbReference type="Pfam" id="PF00892">
    <property type="entry name" value="EamA"/>
    <property type="match status" value="2"/>
</dbReference>
<dbReference type="Gene3D" id="1.10.3730.20">
    <property type="match status" value="1"/>
</dbReference>
<comment type="subcellular location">
    <subcellularLocation>
        <location evidence="1">Membrane</location>
        <topology evidence="1">Multi-pass membrane protein</topology>
    </subcellularLocation>
</comment>
<feature type="domain" description="EamA" evidence="7">
    <location>
        <begin position="154"/>
        <end position="292"/>
    </location>
</feature>
<keyword evidence="3 6" id="KW-0812">Transmembrane</keyword>
<feature type="transmembrane region" description="Helical" evidence="6">
    <location>
        <begin position="98"/>
        <end position="117"/>
    </location>
</feature>
<sequence length="294" mass="32005">MWRVGEFFSVACAACWALAVVLFRRSGETLPAFELNLFKNLLASALMVPTILIFHGPALPGYSLPEWGIVLLSGLVGIAIADTWYLRALNLMGASRTGVVAMLFSPFVVLFSVLFLAESLRPLQYLGFIVVLAGVLLVTWHRNRQEISLRALRLGVAFGAGSVLLMALGIVMVKPILETHEFLWTMGVRLAAGVAGMLVYVHVGRGWQRMGIHFRASQPWPTIIFASVMGSYVSMMLWLAGYKLTQASIASVLNETASAFIVLLAWLVLGEPLTRRKLAGVSLAFAGVSLVVLL</sequence>
<keyword evidence="9" id="KW-1185">Reference proteome</keyword>
<comment type="caution">
    <text evidence="8">The sequence shown here is derived from an EMBL/GenBank/DDBJ whole genome shotgun (WGS) entry which is preliminary data.</text>
</comment>
<feature type="transmembrane region" description="Helical" evidence="6">
    <location>
        <begin position="222"/>
        <end position="241"/>
    </location>
</feature>
<dbReference type="SUPFAM" id="SSF103481">
    <property type="entry name" value="Multidrug resistance efflux transporter EmrE"/>
    <property type="match status" value="2"/>
</dbReference>
<feature type="domain" description="EamA" evidence="7">
    <location>
        <begin position="5"/>
        <end position="139"/>
    </location>
</feature>
<dbReference type="InterPro" id="IPR000620">
    <property type="entry name" value="EamA_dom"/>
</dbReference>
<evidence type="ECO:0000256" key="5">
    <source>
        <dbReference type="ARBA" id="ARBA00023136"/>
    </source>
</evidence>
<organism evidence="8 9">
    <name type="scientific">Wenzhouxiangella limi</name>
    <dbReference type="NCBI Taxonomy" id="2707351"/>
    <lineage>
        <taxon>Bacteria</taxon>
        <taxon>Pseudomonadati</taxon>
        <taxon>Pseudomonadota</taxon>
        <taxon>Gammaproteobacteria</taxon>
        <taxon>Chromatiales</taxon>
        <taxon>Wenzhouxiangellaceae</taxon>
        <taxon>Wenzhouxiangella</taxon>
    </lineage>
</organism>
<feature type="transmembrane region" description="Helical" evidence="6">
    <location>
        <begin position="182"/>
        <end position="201"/>
    </location>
</feature>
<proteinExistence type="inferred from homology"/>
<dbReference type="AlphaFoldDB" id="A0A845V9P3"/>
<dbReference type="InterPro" id="IPR050638">
    <property type="entry name" value="AA-Vitamin_Transporters"/>
</dbReference>
<dbReference type="PANTHER" id="PTHR32322">
    <property type="entry name" value="INNER MEMBRANE TRANSPORTER"/>
    <property type="match status" value="1"/>
</dbReference>
<dbReference type="InterPro" id="IPR037185">
    <property type="entry name" value="EmrE-like"/>
</dbReference>
<evidence type="ECO:0000259" key="7">
    <source>
        <dbReference type="Pfam" id="PF00892"/>
    </source>
</evidence>
<protein>
    <submittedName>
        <fullName evidence="8">DMT family transporter</fullName>
    </submittedName>
</protein>
<keyword evidence="4 6" id="KW-1133">Transmembrane helix</keyword>
<dbReference type="Proteomes" id="UP000484885">
    <property type="component" value="Unassembled WGS sequence"/>
</dbReference>
<gene>
    <name evidence="8" type="ORF">G3I74_12935</name>
</gene>
<evidence type="ECO:0000313" key="9">
    <source>
        <dbReference type="Proteomes" id="UP000484885"/>
    </source>
</evidence>
<name>A0A845V9P3_9GAMM</name>
<evidence type="ECO:0000256" key="1">
    <source>
        <dbReference type="ARBA" id="ARBA00004141"/>
    </source>
</evidence>
<feature type="transmembrane region" description="Helical" evidence="6">
    <location>
        <begin position="67"/>
        <end position="86"/>
    </location>
</feature>
<evidence type="ECO:0000256" key="3">
    <source>
        <dbReference type="ARBA" id="ARBA00022692"/>
    </source>
</evidence>
<keyword evidence="5 6" id="KW-0472">Membrane</keyword>